<evidence type="ECO:0000313" key="1">
    <source>
        <dbReference type="EMBL" id="NYT46650.1"/>
    </source>
</evidence>
<protein>
    <recommendedName>
        <fullName evidence="3">YqaJ viral recombinase domain-containing protein</fullName>
    </recommendedName>
</protein>
<dbReference type="InterPro" id="IPR011335">
    <property type="entry name" value="Restrct_endonuc-II-like"/>
</dbReference>
<dbReference type="Proteomes" id="UP000537890">
    <property type="component" value="Unassembled WGS sequence"/>
</dbReference>
<sequence length="51" mass="5814">MFISADENWLSASPDGIINCDTLLEIKSPFRQIGQIWMNLLRTGNMMSLKI</sequence>
<dbReference type="SUPFAM" id="SSF52980">
    <property type="entry name" value="Restriction endonuclease-like"/>
    <property type="match status" value="1"/>
</dbReference>
<dbReference type="InterPro" id="IPR011604">
    <property type="entry name" value="PDDEXK-like_dom_sf"/>
</dbReference>
<accession>A0A7Z0MMX1</accession>
<evidence type="ECO:0000313" key="2">
    <source>
        <dbReference type="Proteomes" id="UP000537890"/>
    </source>
</evidence>
<reference evidence="1 2" key="1">
    <citation type="submission" date="2020-05" db="EMBL/GenBank/DDBJ databases">
        <title>Horizontal transmission and recombination maintain forever young bacterial symbiont genomes.</title>
        <authorList>
            <person name="Russell S.L."/>
            <person name="Pepper-Tunick E."/>
            <person name="Svedberg J."/>
            <person name="Byrne A."/>
            <person name="Ruelas Castillo J."/>
            <person name="Vollmers C."/>
            <person name="Beinart R.A."/>
            <person name="Corbett-Detig R."/>
        </authorList>
    </citation>
    <scope>NUCLEOTIDE SEQUENCE [LARGE SCALE GENOMIC DNA]</scope>
    <source>
        <strain evidence="1">4727-3</strain>
    </source>
</reference>
<dbReference type="AlphaFoldDB" id="A0A7Z0MMX1"/>
<evidence type="ECO:0008006" key="3">
    <source>
        <dbReference type="Google" id="ProtNLM"/>
    </source>
</evidence>
<gene>
    <name evidence="1" type="ORF">H0A75_02260</name>
</gene>
<dbReference type="Gene3D" id="3.90.320.10">
    <property type="match status" value="1"/>
</dbReference>
<comment type="caution">
    <text evidence="1">The sequence shown here is derived from an EMBL/GenBank/DDBJ whole genome shotgun (WGS) entry which is preliminary data.</text>
</comment>
<organism evidence="1 2">
    <name type="scientific">Candidatus Methanofishera endochildressiae</name>
    <dbReference type="NCBI Taxonomy" id="2738884"/>
    <lineage>
        <taxon>Bacteria</taxon>
        <taxon>Pseudomonadati</taxon>
        <taxon>Pseudomonadota</taxon>
        <taxon>Gammaproteobacteria</taxon>
        <taxon>Candidatus Methanofishera</taxon>
    </lineage>
</organism>
<dbReference type="EMBL" id="JACCHS010000024">
    <property type="protein sequence ID" value="NYT46650.1"/>
    <property type="molecule type" value="Genomic_DNA"/>
</dbReference>
<proteinExistence type="predicted"/>
<name>A0A7Z0MMX1_9GAMM</name>